<keyword evidence="2" id="KW-1185">Reference proteome</keyword>
<accession>A0ABS5I152</accession>
<sequence length="68" mass="7564">MDNQIFESMVSIRSQSSGTKPHVGLGLYIARLIYRFHDGDIKAENVIIDNLSGVELCVSLPLTDKPLF</sequence>
<dbReference type="EMBL" id="JAAIKR010000005">
    <property type="protein sequence ID" value="MBR9727747.1"/>
    <property type="molecule type" value="Genomic_DNA"/>
</dbReference>
<name>A0ABS5I152_9GAMM</name>
<evidence type="ECO:0008006" key="3">
    <source>
        <dbReference type="Google" id="ProtNLM"/>
    </source>
</evidence>
<evidence type="ECO:0000313" key="2">
    <source>
        <dbReference type="Proteomes" id="UP000811844"/>
    </source>
</evidence>
<comment type="caution">
    <text evidence="1">The sequence shown here is derived from an EMBL/GenBank/DDBJ whole genome shotgun (WGS) entry which is preliminary data.</text>
</comment>
<dbReference type="InterPro" id="IPR036890">
    <property type="entry name" value="HATPase_C_sf"/>
</dbReference>
<dbReference type="SUPFAM" id="SSF55874">
    <property type="entry name" value="ATPase domain of HSP90 chaperone/DNA topoisomerase II/histidine kinase"/>
    <property type="match status" value="1"/>
</dbReference>
<proteinExistence type="predicted"/>
<evidence type="ECO:0000313" key="1">
    <source>
        <dbReference type="EMBL" id="MBR9727747.1"/>
    </source>
</evidence>
<reference evidence="1 2" key="1">
    <citation type="submission" date="2020-02" db="EMBL/GenBank/DDBJ databases">
        <title>Shewanella WXL01 sp. nov., a marine bacterium isolated from green algae in Luhuitou Fringing Reef (Northern South China Sea).</title>
        <authorList>
            <person name="Wang X."/>
        </authorList>
    </citation>
    <scope>NUCLEOTIDE SEQUENCE [LARGE SCALE GENOMIC DNA]</scope>
    <source>
        <strain evidence="1 2">MCCC 1A01895</strain>
    </source>
</reference>
<dbReference type="Gene3D" id="3.30.565.10">
    <property type="entry name" value="Histidine kinase-like ATPase, C-terminal domain"/>
    <property type="match status" value="1"/>
</dbReference>
<protein>
    <recommendedName>
        <fullName evidence="3">ATP-binding protein</fullName>
    </recommendedName>
</protein>
<organism evidence="1 2">
    <name type="scientific">Shewanella intestini</name>
    <dbReference type="NCBI Taxonomy" id="2017544"/>
    <lineage>
        <taxon>Bacteria</taxon>
        <taxon>Pseudomonadati</taxon>
        <taxon>Pseudomonadota</taxon>
        <taxon>Gammaproteobacteria</taxon>
        <taxon>Alteromonadales</taxon>
        <taxon>Shewanellaceae</taxon>
        <taxon>Shewanella</taxon>
    </lineage>
</organism>
<gene>
    <name evidence="1" type="ORF">G3R48_07080</name>
</gene>
<dbReference type="RefSeq" id="WP_153663851.1">
    <property type="nucleotide sequence ID" value="NZ_JAAIKR010000005.1"/>
</dbReference>
<dbReference type="Proteomes" id="UP000811844">
    <property type="component" value="Unassembled WGS sequence"/>
</dbReference>